<evidence type="ECO:0000313" key="1">
    <source>
        <dbReference type="EMBL" id="KKL61114.1"/>
    </source>
</evidence>
<name>A0A0F9DHJ5_9ZZZZ</name>
<proteinExistence type="predicted"/>
<protein>
    <submittedName>
        <fullName evidence="1">Uncharacterized protein</fullName>
    </submittedName>
</protein>
<accession>A0A0F9DHJ5</accession>
<reference evidence="1" key="1">
    <citation type="journal article" date="2015" name="Nature">
        <title>Complex archaea that bridge the gap between prokaryotes and eukaryotes.</title>
        <authorList>
            <person name="Spang A."/>
            <person name="Saw J.H."/>
            <person name="Jorgensen S.L."/>
            <person name="Zaremba-Niedzwiedzka K."/>
            <person name="Martijn J."/>
            <person name="Lind A.E."/>
            <person name="van Eijk R."/>
            <person name="Schleper C."/>
            <person name="Guy L."/>
            <person name="Ettema T.J."/>
        </authorList>
    </citation>
    <scope>NUCLEOTIDE SEQUENCE</scope>
</reference>
<dbReference type="AlphaFoldDB" id="A0A0F9DHJ5"/>
<dbReference type="EMBL" id="LAZR01028918">
    <property type="protein sequence ID" value="KKL61114.1"/>
    <property type="molecule type" value="Genomic_DNA"/>
</dbReference>
<comment type="caution">
    <text evidence="1">The sequence shown here is derived from an EMBL/GenBank/DDBJ whole genome shotgun (WGS) entry which is preliminary data.</text>
</comment>
<sequence>MKTFVAEVTQFFLPNGNAKLMLVDLPVDSEADYIAMKKAGYHFEAEVLRSGAVSLTISNHDTDFDTALVQNGPAVREVLADMLKRRLWENAKNENTKQT</sequence>
<gene>
    <name evidence="1" type="ORF">LCGC14_2198580</name>
</gene>
<organism evidence="1">
    <name type="scientific">marine sediment metagenome</name>
    <dbReference type="NCBI Taxonomy" id="412755"/>
    <lineage>
        <taxon>unclassified sequences</taxon>
        <taxon>metagenomes</taxon>
        <taxon>ecological metagenomes</taxon>
    </lineage>
</organism>